<evidence type="ECO:0000256" key="13">
    <source>
        <dbReference type="ARBA" id="ARBA00047377"/>
    </source>
</evidence>
<evidence type="ECO:0000259" key="15">
    <source>
        <dbReference type="Pfam" id="PF08543"/>
    </source>
</evidence>
<dbReference type="GO" id="GO:0008478">
    <property type="term" value="F:pyridoxal kinase activity"/>
    <property type="evidence" value="ECO:0007669"/>
    <property type="project" value="UniProtKB-EC"/>
</dbReference>
<dbReference type="AlphaFoldDB" id="A0A8B8IVM2"/>
<dbReference type="CDD" id="cd01173">
    <property type="entry name" value="pyridoxal_pyridoxamine_kinase"/>
    <property type="match status" value="1"/>
</dbReference>
<dbReference type="NCBIfam" id="TIGR00687">
    <property type="entry name" value="pyridox_kin"/>
    <property type="match status" value="1"/>
</dbReference>
<evidence type="ECO:0000256" key="1">
    <source>
        <dbReference type="ARBA" id="ARBA00004750"/>
    </source>
</evidence>
<evidence type="ECO:0000256" key="5">
    <source>
        <dbReference type="ARBA" id="ARBA00012104"/>
    </source>
</evidence>
<comment type="similarity">
    <text evidence="4">Belongs to the pyridoxine kinase family.</text>
</comment>
<evidence type="ECO:0000256" key="11">
    <source>
        <dbReference type="ARBA" id="ARBA00032808"/>
    </source>
</evidence>
<keyword evidence="8" id="KW-0547">Nucleotide-binding</keyword>
<dbReference type="GO" id="GO:0005524">
    <property type="term" value="F:ATP binding"/>
    <property type="evidence" value="ECO:0007669"/>
    <property type="project" value="UniProtKB-KW"/>
</dbReference>
<feature type="domain" description="Pyridoxamine kinase/Phosphomethylpyrimidine kinase" evidence="15">
    <location>
        <begin position="97"/>
        <end position="263"/>
    </location>
</feature>
<organism evidence="16 17">
    <name type="scientific">Vanessa tameamea</name>
    <name type="common">Kamehameha butterfly</name>
    <dbReference type="NCBI Taxonomy" id="334116"/>
    <lineage>
        <taxon>Eukaryota</taxon>
        <taxon>Metazoa</taxon>
        <taxon>Ecdysozoa</taxon>
        <taxon>Arthropoda</taxon>
        <taxon>Hexapoda</taxon>
        <taxon>Insecta</taxon>
        <taxon>Pterygota</taxon>
        <taxon>Neoptera</taxon>
        <taxon>Endopterygota</taxon>
        <taxon>Lepidoptera</taxon>
        <taxon>Glossata</taxon>
        <taxon>Ditrysia</taxon>
        <taxon>Papilionoidea</taxon>
        <taxon>Nymphalidae</taxon>
        <taxon>Nymphalinae</taxon>
        <taxon>Vanessa</taxon>
    </lineage>
</organism>
<dbReference type="InterPro" id="IPR004625">
    <property type="entry name" value="PyrdxlKinase"/>
</dbReference>
<comment type="pathway">
    <text evidence="2">Cofactor metabolism; pyridoxal 5'-phosphate salvage; pyridoxine 5'-phosphate from pyridoxine: step 1/1.</text>
</comment>
<evidence type="ECO:0000256" key="7">
    <source>
        <dbReference type="ARBA" id="ARBA00022679"/>
    </source>
</evidence>
<dbReference type="EC" id="2.7.1.35" evidence="5"/>
<keyword evidence="16" id="KW-1185">Reference proteome</keyword>
<dbReference type="Proteomes" id="UP001652626">
    <property type="component" value="Chromosome 13"/>
</dbReference>
<dbReference type="Pfam" id="PF08543">
    <property type="entry name" value="Phos_pyr_kin"/>
    <property type="match status" value="1"/>
</dbReference>
<accession>A0A8B8IVM2</accession>
<reference evidence="17" key="1">
    <citation type="submission" date="2025-08" db="UniProtKB">
        <authorList>
            <consortium name="RefSeq"/>
        </authorList>
    </citation>
    <scope>IDENTIFICATION</scope>
    <source>
        <tissue evidence="17">Whole body</tissue>
    </source>
</reference>
<name>A0A8B8IVM2_VANTA</name>
<evidence type="ECO:0000256" key="3">
    <source>
        <dbReference type="ARBA" id="ARBA00005210"/>
    </source>
</evidence>
<comment type="pathway">
    <text evidence="3">Cofactor metabolism; pyridoxal 5'-phosphate salvage; pyridoxal 5'-phosphate from pyridoxal: step 1/1.</text>
</comment>
<comment type="catalytic activity">
    <reaction evidence="13">
        <text>pyridoxal + ATP = pyridoxal 5'-phosphate + ADP + H(+)</text>
        <dbReference type="Rhea" id="RHEA:10224"/>
        <dbReference type="ChEBI" id="CHEBI:15378"/>
        <dbReference type="ChEBI" id="CHEBI:17310"/>
        <dbReference type="ChEBI" id="CHEBI:30616"/>
        <dbReference type="ChEBI" id="CHEBI:456216"/>
        <dbReference type="ChEBI" id="CHEBI:597326"/>
        <dbReference type="EC" id="2.7.1.35"/>
    </reaction>
    <physiologicalReaction direction="left-to-right" evidence="13">
        <dbReference type="Rhea" id="RHEA:10225"/>
    </physiologicalReaction>
</comment>
<dbReference type="PANTHER" id="PTHR10534:SF2">
    <property type="entry name" value="PYRIDOXAL KINASE"/>
    <property type="match status" value="1"/>
</dbReference>
<comment type="catalytic activity">
    <reaction evidence="14">
        <text>pyridoxine + ATP = pyridoxine 5'-phosphate + ADP + H(+)</text>
        <dbReference type="Rhea" id="RHEA:25108"/>
        <dbReference type="ChEBI" id="CHEBI:15378"/>
        <dbReference type="ChEBI" id="CHEBI:16709"/>
        <dbReference type="ChEBI" id="CHEBI:30616"/>
        <dbReference type="ChEBI" id="CHEBI:58589"/>
        <dbReference type="ChEBI" id="CHEBI:456216"/>
        <dbReference type="EC" id="2.7.1.35"/>
    </reaction>
    <physiologicalReaction direction="left-to-right" evidence="14">
        <dbReference type="Rhea" id="RHEA:25109"/>
    </physiologicalReaction>
</comment>
<dbReference type="InterPro" id="IPR029056">
    <property type="entry name" value="Ribokinase-like"/>
</dbReference>
<keyword evidence="10" id="KW-0067">ATP-binding</keyword>
<dbReference type="GO" id="GO:0009443">
    <property type="term" value="P:pyridoxal 5'-phosphate salvage"/>
    <property type="evidence" value="ECO:0007669"/>
    <property type="project" value="InterPro"/>
</dbReference>
<sequence>MKMSSETPRVLSIQSHVVHGYVGNKSAVFPLQILGFEVDAINSVQFSTHGGYVHKHKGTILKNEEMGALIEGLMLNEVDYFTHFLTGYSMSPDSLKQIAQIIKMLRQKNPNLIYVCDPVMGDNGKMYVPEAILPVYRDIVIPLADIITPNQFEAELITGLEMKDLTGALKVIDALHNIGAKTVVLSSTILGDETNMIAIASNKESCYQIEIPKINASFTGTGDLFAALFLAWSHKTNNNLKLTLEKTIATLQHVVKDTYEKARELQPTGNISPALLELKLIQNKATIEDPKIIINSIEIRT</sequence>
<comment type="catalytic activity">
    <reaction evidence="12">
        <text>pyridoxamine + ATP = pyridoxamine 5'-phosphate + ADP + H(+)</text>
        <dbReference type="Rhea" id="RHEA:25104"/>
        <dbReference type="ChEBI" id="CHEBI:15378"/>
        <dbReference type="ChEBI" id="CHEBI:30616"/>
        <dbReference type="ChEBI" id="CHEBI:57761"/>
        <dbReference type="ChEBI" id="CHEBI:58451"/>
        <dbReference type="ChEBI" id="CHEBI:456216"/>
        <dbReference type="EC" id="2.7.1.35"/>
    </reaction>
    <physiologicalReaction direction="left-to-right" evidence="12">
        <dbReference type="Rhea" id="RHEA:25105"/>
    </physiologicalReaction>
</comment>
<evidence type="ECO:0000256" key="8">
    <source>
        <dbReference type="ARBA" id="ARBA00022741"/>
    </source>
</evidence>
<dbReference type="OrthoDB" id="2104723at2759"/>
<evidence type="ECO:0000256" key="4">
    <source>
        <dbReference type="ARBA" id="ARBA00008805"/>
    </source>
</evidence>
<dbReference type="RefSeq" id="XP_026499711.2">
    <property type="nucleotide sequence ID" value="XM_026643926.2"/>
</dbReference>
<evidence type="ECO:0000256" key="6">
    <source>
        <dbReference type="ARBA" id="ARBA00018134"/>
    </source>
</evidence>
<evidence type="ECO:0000256" key="14">
    <source>
        <dbReference type="ARBA" id="ARBA00048524"/>
    </source>
</evidence>
<protein>
    <recommendedName>
        <fullName evidence="6">Pyridoxal kinase</fullName>
        <ecNumber evidence="5">2.7.1.35</ecNumber>
    </recommendedName>
    <alternativeName>
        <fullName evidence="11">Pyridoxine kinase</fullName>
    </alternativeName>
</protein>
<gene>
    <name evidence="17" type="primary">Pdxk</name>
</gene>
<dbReference type="GeneID" id="113403387"/>
<dbReference type="Gene3D" id="3.40.1190.20">
    <property type="match status" value="1"/>
</dbReference>
<evidence type="ECO:0000313" key="17">
    <source>
        <dbReference type="RefSeq" id="XP_026499711.2"/>
    </source>
</evidence>
<dbReference type="UniPathway" id="UPA01068">
    <property type="reaction ID" value="UER00298"/>
</dbReference>
<dbReference type="SUPFAM" id="SSF53613">
    <property type="entry name" value="Ribokinase-like"/>
    <property type="match status" value="1"/>
</dbReference>
<keyword evidence="9 17" id="KW-0418">Kinase</keyword>
<dbReference type="PANTHER" id="PTHR10534">
    <property type="entry name" value="PYRIDOXAL KINASE"/>
    <property type="match status" value="1"/>
</dbReference>
<evidence type="ECO:0000256" key="10">
    <source>
        <dbReference type="ARBA" id="ARBA00022840"/>
    </source>
</evidence>
<comment type="pathway">
    <text evidence="1">Cofactor metabolism; pyridoxal 5'-phosphate salvage; pyridoxamine 5'-phosphate from pyridoxamine: step 1/1.</text>
</comment>
<dbReference type="GO" id="GO:0005829">
    <property type="term" value="C:cytosol"/>
    <property type="evidence" value="ECO:0007669"/>
    <property type="project" value="TreeGrafter"/>
</dbReference>
<evidence type="ECO:0000313" key="16">
    <source>
        <dbReference type="Proteomes" id="UP001652626"/>
    </source>
</evidence>
<keyword evidence="7" id="KW-0808">Transferase</keyword>
<dbReference type="OMA" id="HTQYGQW"/>
<evidence type="ECO:0000256" key="12">
    <source>
        <dbReference type="ARBA" id="ARBA00047310"/>
    </source>
</evidence>
<proteinExistence type="inferred from homology"/>
<dbReference type="InterPro" id="IPR013749">
    <property type="entry name" value="PM/HMP-P_kinase-1"/>
</dbReference>
<evidence type="ECO:0000256" key="2">
    <source>
        <dbReference type="ARBA" id="ARBA00004835"/>
    </source>
</evidence>
<evidence type="ECO:0000256" key="9">
    <source>
        <dbReference type="ARBA" id="ARBA00022777"/>
    </source>
</evidence>